<organism evidence="2 3">
    <name type="scientific">Parapedobacter defluvii</name>
    <dbReference type="NCBI Taxonomy" id="2045106"/>
    <lineage>
        <taxon>Bacteria</taxon>
        <taxon>Pseudomonadati</taxon>
        <taxon>Bacteroidota</taxon>
        <taxon>Sphingobacteriia</taxon>
        <taxon>Sphingobacteriales</taxon>
        <taxon>Sphingobacteriaceae</taxon>
        <taxon>Parapedobacter</taxon>
    </lineage>
</organism>
<keyword evidence="3" id="KW-1185">Reference proteome</keyword>
<reference evidence="3" key="1">
    <citation type="journal article" date="2019" name="Int. J. Syst. Evol. Microbiol.">
        <title>The Global Catalogue of Microorganisms (GCM) 10K type strain sequencing project: providing services to taxonomists for standard genome sequencing and annotation.</title>
        <authorList>
            <consortium name="The Broad Institute Genomics Platform"/>
            <consortium name="The Broad Institute Genome Sequencing Center for Infectious Disease"/>
            <person name="Wu L."/>
            <person name="Ma J."/>
        </authorList>
    </citation>
    <scope>NUCLEOTIDE SEQUENCE [LARGE SCALE GENOMIC DNA]</scope>
    <source>
        <strain evidence="3">CGMCC 1.15342</strain>
    </source>
</reference>
<dbReference type="SUPFAM" id="SSF52833">
    <property type="entry name" value="Thioredoxin-like"/>
    <property type="match status" value="1"/>
</dbReference>
<dbReference type="InterPro" id="IPR036249">
    <property type="entry name" value="Thioredoxin-like_sf"/>
</dbReference>
<dbReference type="InterPro" id="IPR013740">
    <property type="entry name" value="Redoxin"/>
</dbReference>
<evidence type="ECO:0000313" key="2">
    <source>
        <dbReference type="EMBL" id="GGC22330.1"/>
    </source>
</evidence>
<dbReference type="Gene3D" id="3.40.30.10">
    <property type="entry name" value="Glutaredoxin"/>
    <property type="match status" value="1"/>
</dbReference>
<name>A0ABQ1LGC8_9SPHI</name>
<dbReference type="Pfam" id="PF08534">
    <property type="entry name" value="Redoxin"/>
    <property type="match status" value="1"/>
</dbReference>
<evidence type="ECO:0000313" key="3">
    <source>
        <dbReference type="Proteomes" id="UP000597338"/>
    </source>
</evidence>
<comment type="caution">
    <text evidence="2">The sequence shown here is derived from an EMBL/GenBank/DDBJ whole genome shotgun (WGS) entry which is preliminary data.</text>
</comment>
<feature type="domain" description="Redoxin" evidence="1">
    <location>
        <begin position="12"/>
        <end position="124"/>
    </location>
</feature>
<evidence type="ECO:0000259" key="1">
    <source>
        <dbReference type="Pfam" id="PF08534"/>
    </source>
</evidence>
<accession>A0ABQ1LGC8</accession>
<protein>
    <recommendedName>
        <fullName evidence="1">Redoxin domain-containing protein</fullName>
    </recommendedName>
</protein>
<dbReference type="EMBL" id="BMIK01000003">
    <property type="protein sequence ID" value="GGC22330.1"/>
    <property type="molecule type" value="Genomic_DNA"/>
</dbReference>
<gene>
    <name evidence="2" type="ORF">GCM10011386_12830</name>
</gene>
<dbReference type="Proteomes" id="UP000597338">
    <property type="component" value="Unassembled WGS sequence"/>
</dbReference>
<proteinExistence type="predicted"/>
<sequence length="199" mass="22520">MNMALKTFKKDAGKTFPQVWLEDTVGNRAPTDSIFTTEVAFLNMWGTWCSPCLNEIDDLNVLMDRMAHNQDVSFINICARSTREDWLRVVNEKKLQGKNYFISDAEFERMSQQIDSPLEGFPMHLVVSGNCEILGSNLGVSSVEQPITVYVLLQGQKGMHAYQAAKEFLAMASPLNTSQKFDDSNPLINIMKTYFPDSF</sequence>